<dbReference type="EMBL" id="AOIA01000048">
    <property type="protein sequence ID" value="ELY63023.1"/>
    <property type="molecule type" value="Genomic_DNA"/>
</dbReference>
<dbReference type="PATRIC" id="fig|1227498.3.peg.1506"/>
<dbReference type="Pfam" id="PF13847">
    <property type="entry name" value="Methyltransf_31"/>
    <property type="match status" value="1"/>
</dbReference>
<accession>L9XR14</accession>
<evidence type="ECO:0000313" key="2">
    <source>
        <dbReference type="EMBL" id="ELY63023.1"/>
    </source>
</evidence>
<dbReference type="OrthoDB" id="8915at2157"/>
<feature type="domain" description="Methyltransferase" evidence="1">
    <location>
        <begin position="48"/>
        <end position="156"/>
    </location>
</feature>
<proteinExistence type="predicted"/>
<name>L9XR14_9EURY</name>
<dbReference type="AlphaFoldDB" id="L9XR14"/>
<dbReference type="Gene3D" id="3.40.50.150">
    <property type="entry name" value="Vaccinia Virus protein VP39"/>
    <property type="match status" value="1"/>
</dbReference>
<organism evidence="2 3">
    <name type="scientific">Natronococcus jeotgali DSM 18795</name>
    <dbReference type="NCBI Taxonomy" id="1227498"/>
    <lineage>
        <taxon>Archaea</taxon>
        <taxon>Methanobacteriati</taxon>
        <taxon>Methanobacteriota</taxon>
        <taxon>Stenosarchaea group</taxon>
        <taxon>Halobacteria</taxon>
        <taxon>Halobacteriales</taxon>
        <taxon>Natrialbaceae</taxon>
        <taxon>Natronococcus</taxon>
    </lineage>
</organism>
<evidence type="ECO:0000259" key="1">
    <source>
        <dbReference type="Pfam" id="PF13847"/>
    </source>
</evidence>
<evidence type="ECO:0000313" key="3">
    <source>
        <dbReference type="Proteomes" id="UP000011531"/>
    </source>
</evidence>
<dbReference type="STRING" id="1227498.C492_07405"/>
<protein>
    <recommendedName>
        <fullName evidence="1">Methyltransferase domain-containing protein</fullName>
    </recommendedName>
</protein>
<dbReference type="InterPro" id="IPR029063">
    <property type="entry name" value="SAM-dependent_MTases_sf"/>
</dbReference>
<dbReference type="PANTHER" id="PTHR43591">
    <property type="entry name" value="METHYLTRANSFERASE"/>
    <property type="match status" value="1"/>
</dbReference>
<comment type="caution">
    <text evidence="2">The sequence shown here is derived from an EMBL/GenBank/DDBJ whole genome shotgun (WGS) entry which is preliminary data.</text>
</comment>
<dbReference type="SUPFAM" id="SSF53335">
    <property type="entry name" value="S-adenosyl-L-methionine-dependent methyltransferases"/>
    <property type="match status" value="1"/>
</dbReference>
<dbReference type="CDD" id="cd02440">
    <property type="entry name" value="AdoMet_MTases"/>
    <property type="match status" value="1"/>
</dbReference>
<dbReference type="Proteomes" id="UP000011531">
    <property type="component" value="Unassembled WGS sequence"/>
</dbReference>
<gene>
    <name evidence="2" type="ORF">C492_07405</name>
</gene>
<dbReference type="InterPro" id="IPR025714">
    <property type="entry name" value="Methyltranfer_dom"/>
</dbReference>
<sequence length="276" mass="29688">MTADGRRPGWENVDADADQARDYLDTVTRLDAIQASSRRDYELLHAEPGSQILDAGCGTGDDALLFGDLVGPEGDVVGIDKSQSLIEEANARADGTTTVEFQTGDIMNLSFADGTFDASRANRVLQHLPDPRGAVAELCRVTRPGGRIAVADPDWETCIVAAPDADPEVTAAVTAGEWADTLNPHIGRQLYALARDEGLTEIEIDPTTVVFTDFELASEVLYFDGRLEAMQDADVLSRDQADDWLEAVRRAGADDRLFCSITGYTVAGTVPPPDDT</sequence>
<reference evidence="2 3" key="1">
    <citation type="journal article" date="2014" name="PLoS Genet.">
        <title>Phylogenetically driven sequencing of extremely halophilic archaea reveals strategies for static and dynamic osmo-response.</title>
        <authorList>
            <person name="Becker E.A."/>
            <person name="Seitzer P.M."/>
            <person name="Tritt A."/>
            <person name="Larsen D."/>
            <person name="Krusor M."/>
            <person name="Yao A.I."/>
            <person name="Wu D."/>
            <person name="Madern D."/>
            <person name="Eisen J.A."/>
            <person name="Darling A.E."/>
            <person name="Facciotti M.T."/>
        </authorList>
    </citation>
    <scope>NUCLEOTIDE SEQUENCE [LARGE SCALE GENOMIC DNA]</scope>
    <source>
        <strain evidence="2 3">DSM 18795</strain>
    </source>
</reference>
<dbReference type="GO" id="GO:0008168">
    <property type="term" value="F:methyltransferase activity"/>
    <property type="evidence" value="ECO:0007669"/>
    <property type="project" value="TreeGrafter"/>
</dbReference>
<dbReference type="RefSeq" id="WP_008421874.1">
    <property type="nucleotide sequence ID" value="NZ_AOIA01000048.1"/>
</dbReference>
<keyword evidence="3" id="KW-1185">Reference proteome</keyword>
<dbReference type="PANTHER" id="PTHR43591:SF78">
    <property type="entry name" value="SLR0407 PROTEIN"/>
    <property type="match status" value="1"/>
</dbReference>